<dbReference type="InterPro" id="IPR029044">
    <property type="entry name" value="Nucleotide-diphossugar_trans"/>
</dbReference>
<evidence type="ECO:0000313" key="2">
    <source>
        <dbReference type="EMBL" id="MBC8597700.1"/>
    </source>
</evidence>
<feature type="domain" description="Glycosyltransferase 2-like" evidence="1">
    <location>
        <begin position="45"/>
        <end position="129"/>
    </location>
</feature>
<dbReference type="EMBL" id="JACRTJ010000001">
    <property type="protein sequence ID" value="MBC8597700.1"/>
    <property type="molecule type" value="Genomic_DNA"/>
</dbReference>
<dbReference type="RefSeq" id="WP_262426611.1">
    <property type="nucleotide sequence ID" value="NZ_JACRTJ010000001.1"/>
</dbReference>
<keyword evidence="3" id="KW-1185">Reference proteome</keyword>
<comment type="caution">
    <text evidence="2">The sequence shown here is derived from an EMBL/GenBank/DDBJ whole genome shotgun (WGS) entry which is preliminary data.</text>
</comment>
<sequence>MRIQILVAAMNQKDHNLLKKLNIRSDVIVGNQCGYDSVEHFEYNGKAATYLNFNEKGVGLNRNNTLMRADGDICLFSDDDMVYMNDYVEKVENAFLHYPNADVIIFNLFEKNPTRYVIKKPMKVGYFNFLRYGTARVAVKLKSIRENGIYFNQCFGGGTEHCHGEDNLFLAECLKKGLKIYAVPDFIASLTEERESSWNIGYGEKYLIDQGILYKTMSRRWYKILCLQDAIRHRKTYDVRWWTAYHMMVEK</sequence>
<dbReference type="Pfam" id="PF00535">
    <property type="entry name" value="Glycos_transf_2"/>
    <property type="match status" value="1"/>
</dbReference>
<dbReference type="InterPro" id="IPR001173">
    <property type="entry name" value="Glyco_trans_2-like"/>
</dbReference>
<name>A0ABR7NNL4_9FIRM</name>
<organism evidence="2 3">
    <name type="scientific">Enterocloster hominis</name>
    <name type="common">ex Liu et al. 2021</name>
    <dbReference type="NCBI Taxonomy" id="2763663"/>
    <lineage>
        <taxon>Bacteria</taxon>
        <taxon>Bacillati</taxon>
        <taxon>Bacillota</taxon>
        <taxon>Clostridia</taxon>
        <taxon>Lachnospirales</taxon>
        <taxon>Lachnospiraceae</taxon>
        <taxon>Enterocloster</taxon>
    </lineage>
</organism>
<proteinExistence type="predicted"/>
<evidence type="ECO:0000259" key="1">
    <source>
        <dbReference type="Pfam" id="PF00535"/>
    </source>
</evidence>
<dbReference type="Gene3D" id="3.90.550.10">
    <property type="entry name" value="Spore Coat Polysaccharide Biosynthesis Protein SpsA, Chain A"/>
    <property type="match status" value="1"/>
</dbReference>
<evidence type="ECO:0000313" key="3">
    <source>
        <dbReference type="Proteomes" id="UP000647491"/>
    </source>
</evidence>
<dbReference type="SUPFAM" id="SSF53448">
    <property type="entry name" value="Nucleotide-diphospho-sugar transferases"/>
    <property type="match status" value="1"/>
</dbReference>
<dbReference type="CDD" id="cd00761">
    <property type="entry name" value="Glyco_tranf_GTA_type"/>
    <property type="match status" value="1"/>
</dbReference>
<protein>
    <submittedName>
        <fullName evidence="2">Glycosyltransferase family 2 protein</fullName>
    </submittedName>
</protein>
<gene>
    <name evidence="2" type="ORF">H8708_00360</name>
</gene>
<accession>A0ABR7NNL4</accession>
<reference evidence="2 3" key="1">
    <citation type="submission" date="2020-08" db="EMBL/GenBank/DDBJ databases">
        <title>Genome public.</title>
        <authorList>
            <person name="Liu C."/>
            <person name="Sun Q."/>
        </authorList>
    </citation>
    <scope>NUCLEOTIDE SEQUENCE [LARGE SCALE GENOMIC DNA]</scope>
    <source>
        <strain evidence="2 3">BX10</strain>
    </source>
</reference>
<dbReference type="Proteomes" id="UP000647491">
    <property type="component" value="Unassembled WGS sequence"/>
</dbReference>